<dbReference type="OrthoDB" id="903892at2"/>
<dbReference type="AlphaFoldDB" id="A0A5C1HTB9"/>
<dbReference type="RefSeq" id="WP_112569813.1">
    <property type="nucleotide sequence ID" value="NZ_CP043450.1"/>
</dbReference>
<reference evidence="2" key="1">
    <citation type="submission" date="2019-08" db="EMBL/GenBank/DDBJ databases">
        <title>Comparative genome analysis confer to the adaptation heavy metal polluted environment.</title>
        <authorList>
            <person name="Li Y."/>
        </authorList>
    </citation>
    <scope>NUCLEOTIDE SEQUENCE [LARGE SCALE GENOMIC DNA]</scope>
    <source>
        <strain evidence="2">P1</strain>
    </source>
</reference>
<feature type="chain" id="PRO_5022764214" description="RHS repeat protein" evidence="1">
    <location>
        <begin position="21"/>
        <end position="1161"/>
    </location>
</feature>
<gene>
    <name evidence="2" type="ORF">DEO27_003570</name>
</gene>
<sequence>MHKKLYLLVLMCSFFFKANAQSLAEINAPRITPPPPEAAALGKYGQIPVDKSTGIPSISIPLYEISTPRFKVPLSLSYHASGVKVDEMATWVGTGWSLNAGGVITRSIVNMPDDYGGFLSTTLKTTAQIYNTNDENYVKEATNHTAGYDTQPDNFFYNFLDKSGAFVFGADKQPVITPYKPIKIQFTTNANPMLGSFKVLDENGNTYIFNDTEKTASSISETLTGVSSWYLSQMISADKSDTVKFIYQNDPQGYNQYSYSFSQNYGTLYNENGCGAVQLWPMNKSMNISSPIAPLYIKTILFKNGKVDFVTKSGRLDGMHLSLDSVIVSNYNYKLKQYSRLKSFKIHTGYFYSNLDLPTGNQFNTGSKYRLRLDSLAENDATNVRINVHKFDYDPVSPPPVNFFAQDYWGYYNGKYGNKTLLPALQQYGTGNTVYTVGGTEGADRTPDPNYMKAGMLEKITYPTKGYTTFTYEPHKFTYLYQTPTQNTYSAASAGYYHETQATLFTTDATAVTATVTVLLKHTSGFPGSLPETPYVQIVKVSNGAVLYNQYANYSTDINTTFSFPLEANTQYKLYSLARGGNMSMSTDVIPTANISITYAGPPSSVPTIMAGGGLRINAIKHYTNSGSLASSETYQYGPGNNGIGDLMGGRLQFVNTTTRTFYNQYYPAGSSTYDVCTGSNITYSSSSVYSLSSLSGSPVSYSGVTVFEGDSVTNAGKSVYAYTSFPDSLLTVDQAYQNGVKPIAVGWKNGQLSYEAHYRNAGSNQYLLVQEKFNDYYNYARTAGLSVYIGQRFELRNINTYAIPNNPLANYCFFDYPISSGSRVPKQILTINYDTDGIKKLVQDTVIYYYDNLNHVFPTRIAQKSSRSETLQKQISYPQDMVTAGKDPTGIYTTMTTANMISPTIEFTESKNGTQLMKSKTNYALTNNVIEPQTVELQTMANPSEVRLNYQKYDTKGNLLTVSKQGGPTQRYIWDYQKAFPIAQSINAGTDTIAFTSFEADGTGNWTIASTQRDGTTASTGVRSYNLSNGNITKSGLTAANVYVVSYWTRNASPSTIAGTTSGYPIKGSTTNGWTYYEHQVTGQTTVTVSGAGNIDELRLYPKGAQMSTYTFAPFIGITSATDPKGETTFYEYDNFLRLQNIRDKDQNIIKHYDYHYIGQ</sequence>
<evidence type="ECO:0000313" key="3">
    <source>
        <dbReference type="Proteomes" id="UP000251402"/>
    </source>
</evidence>
<evidence type="ECO:0008006" key="4">
    <source>
        <dbReference type="Google" id="ProtNLM"/>
    </source>
</evidence>
<dbReference type="Proteomes" id="UP000251402">
    <property type="component" value="Chromosome"/>
</dbReference>
<keyword evidence="1" id="KW-0732">Signal</keyword>
<dbReference type="KEGG" id="mrub:DEO27_003570"/>
<evidence type="ECO:0000313" key="2">
    <source>
        <dbReference type="EMBL" id="QEM09132.1"/>
    </source>
</evidence>
<accession>A0A5C1HTB9</accession>
<dbReference type="EMBL" id="CP043450">
    <property type="protein sequence ID" value="QEM09132.1"/>
    <property type="molecule type" value="Genomic_DNA"/>
</dbReference>
<proteinExistence type="predicted"/>
<organism evidence="2 3">
    <name type="scientific">Mucilaginibacter rubeus</name>
    <dbReference type="NCBI Taxonomy" id="2027860"/>
    <lineage>
        <taxon>Bacteria</taxon>
        <taxon>Pseudomonadati</taxon>
        <taxon>Bacteroidota</taxon>
        <taxon>Sphingobacteriia</taxon>
        <taxon>Sphingobacteriales</taxon>
        <taxon>Sphingobacteriaceae</taxon>
        <taxon>Mucilaginibacter</taxon>
    </lineage>
</organism>
<protein>
    <recommendedName>
        <fullName evidence="4">RHS repeat protein</fullName>
    </recommendedName>
</protein>
<feature type="signal peptide" evidence="1">
    <location>
        <begin position="1"/>
        <end position="20"/>
    </location>
</feature>
<keyword evidence="3" id="KW-1185">Reference proteome</keyword>
<evidence type="ECO:0000256" key="1">
    <source>
        <dbReference type="SAM" id="SignalP"/>
    </source>
</evidence>
<name>A0A5C1HTB9_9SPHI</name>